<dbReference type="InterPro" id="IPR013780">
    <property type="entry name" value="Glyco_hydro_b"/>
</dbReference>
<dbReference type="Gene3D" id="3.40.50.150">
    <property type="entry name" value="Vaccinia Virus protein VP39"/>
    <property type="match status" value="1"/>
</dbReference>
<keyword evidence="7" id="KW-1185">Reference proteome</keyword>
<dbReference type="InterPro" id="IPR029063">
    <property type="entry name" value="SAM-dependent_MTases_sf"/>
</dbReference>
<comment type="caution">
    <text evidence="6">The sequence shown here is derived from an EMBL/GenBank/DDBJ whole genome shotgun (WGS) entry which is preliminary data.</text>
</comment>
<dbReference type="PANTHER" id="PTHR43042:SF2">
    <property type="entry name" value="SAM-DEPENDENT METHYLTRANSFERASE"/>
    <property type="match status" value="1"/>
</dbReference>
<dbReference type="Gene3D" id="2.60.40.1180">
    <property type="entry name" value="Golgi alpha-mannosidase II"/>
    <property type="match status" value="1"/>
</dbReference>
<dbReference type="Pfam" id="PF10672">
    <property type="entry name" value="Methyltrans_SAM"/>
    <property type="match status" value="1"/>
</dbReference>
<evidence type="ECO:0000256" key="4">
    <source>
        <dbReference type="SAM" id="MobiDB-lite"/>
    </source>
</evidence>
<feature type="region of interest" description="Disordered" evidence="4">
    <location>
        <begin position="1"/>
        <end position="67"/>
    </location>
</feature>
<keyword evidence="1 6" id="KW-0489">Methyltransferase</keyword>
<evidence type="ECO:0000313" key="6">
    <source>
        <dbReference type="EMBL" id="MDO1580800.1"/>
    </source>
</evidence>
<feature type="compositionally biased region" description="Basic and acidic residues" evidence="4">
    <location>
        <begin position="58"/>
        <end position="67"/>
    </location>
</feature>
<evidence type="ECO:0000313" key="7">
    <source>
        <dbReference type="Proteomes" id="UP001169006"/>
    </source>
</evidence>
<evidence type="ECO:0000256" key="3">
    <source>
        <dbReference type="ARBA" id="ARBA00022691"/>
    </source>
</evidence>
<accession>A0ABT8SQS3</accession>
<dbReference type="RefSeq" id="WP_302074949.1">
    <property type="nucleotide sequence ID" value="NZ_JAUKWQ010000001.1"/>
</dbReference>
<dbReference type="GO" id="GO:0008168">
    <property type="term" value="F:methyltransferase activity"/>
    <property type="evidence" value="ECO:0007669"/>
    <property type="project" value="UniProtKB-KW"/>
</dbReference>
<dbReference type="SUPFAM" id="SSF53335">
    <property type="entry name" value="S-adenosyl-L-methionine-dependent methyltransferases"/>
    <property type="match status" value="1"/>
</dbReference>
<feature type="domain" description="S-adenosylmethionine-dependent methyltransferase" evidence="5">
    <location>
        <begin position="147"/>
        <end position="277"/>
    </location>
</feature>
<dbReference type="InterPro" id="IPR019614">
    <property type="entry name" value="SAM-dep_methyl-trfase"/>
</dbReference>
<reference evidence="6" key="1">
    <citation type="journal article" date="2015" name="Int. J. Syst. Evol. Microbiol.">
        <title>Rhizobium oryzicola sp. nov., potential plant-growth-promoting endophytic bacteria isolated from rice roots.</title>
        <authorList>
            <person name="Zhang X.X."/>
            <person name="Gao J.S."/>
            <person name="Cao Y.H."/>
            <person name="Sheirdil R.A."/>
            <person name="Wang X.C."/>
            <person name="Zhang L."/>
        </authorList>
    </citation>
    <scope>NUCLEOTIDE SEQUENCE</scope>
    <source>
        <strain evidence="6">05753</strain>
    </source>
</reference>
<gene>
    <name evidence="6" type="ORF">Q2T52_01705</name>
</gene>
<dbReference type="Proteomes" id="UP001169006">
    <property type="component" value="Unassembled WGS sequence"/>
</dbReference>
<name>A0ABT8SQS3_9HYPH</name>
<dbReference type="EC" id="2.1.1.-" evidence="6"/>
<evidence type="ECO:0000256" key="2">
    <source>
        <dbReference type="ARBA" id="ARBA00022679"/>
    </source>
</evidence>
<dbReference type="PANTHER" id="PTHR43042">
    <property type="entry name" value="SAM-DEPENDENT METHYLTRANSFERASE"/>
    <property type="match status" value="1"/>
</dbReference>
<proteinExistence type="predicted"/>
<keyword evidence="2 6" id="KW-0808">Transferase</keyword>
<evidence type="ECO:0000259" key="5">
    <source>
        <dbReference type="Pfam" id="PF10672"/>
    </source>
</evidence>
<reference evidence="6" key="2">
    <citation type="submission" date="2023-07" db="EMBL/GenBank/DDBJ databases">
        <authorList>
            <person name="Sun H."/>
        </authorList>
    </citation>
    <scope>NUCLEOTIDE SEQUENCE</scope>
    <source>
        <strain evidence="6">05753</strain>
    </source>
</reference>
<organism evidence="6 7">
    <name type="scientific">Rhizobium oryzicola</name>
    <dbReference type="NCBI Taxonomy" id="1232668"/>
    <lineage>
        <taxon>Bacteria</taxon>
        <taxon>Pseudomonadati</taxon>
        <taxon>Pseudomonadota</taxon>
        <taxon>Alphaproteobacteria</taxon>
        <taxon>Hyphomicrobiales</taxon>
        <taxon>Rhizobiaceae</taxon>
        <taxon>Rhizobium/Agrobacterium group</taxon>
        <taxon>Rhizobium</taxon>
    </lineage>
</organism>
<dbReference type="EMBL" id="JAUKWQ010000001">
    <property type="protein sequence ID" value="MDO1580800.1"/>
    <property type="molecule type" value="Genomic_DNA"/>
</dbReference>
<dbReference type="CDD" id="cd02440">
    <property type="entry name" value="AdoMet_MTases"/>
    <property type="match status" value="1"/>
</dbReference>
<feature type="compositionally biased region" description="Basic and acidic residues" evidence="4">
    <location>
        <begin position="7"/>
        <end position="29"/>
    </location>
</feature>
<dbReference type="GO" id="GO:0032259">
    <property type="term" value="P:methylation"/>
    <property type="evidence" value="ECO:0007669"/>
    <property type="project" value="UniProtKB-KW"/>
</dbReference>
<sequence>MATNRVDALKKKLDRHEARPKAQKQEFRPRPKTPAQPQPQAKPKAVEPKSTEAPARPLLDRRGERPPERVPVILESSGAGDFHLIDSGDGLKLEQYGPYRIVRPEAQALWRPSESAQVWEKADAIFTGDTDEDGMGRWRFPREALGETWPLSLLGVDFLGRFTAFRHVGIFPEQIVHWRWVKEQQEAAGRPLKVLNLFGYTGVASLVAAAAGAEVTHVDASKKAIGWARENQTLARLDRAPIRWMCDDAMKFILREERRGNRYDIILADPPKFGRGPNGEVFHLFEQLPLMLDVCRELLSEKSVGLVLTAYSIRASFYSIHELMRETMRGAGGVVESGELVIREAGVDGKASGRALSTSLFSRWVRQ</sequence>
<protein>
    <submittedName>
        <fullName evidence="6">Class I SAM-dependent methyltransferase</fullName>
        <ecNumber evidence="6">2.1.1.-</ecNumber>
    </submittedName>
</protein>
<evidence type="ECO:0000256" key="1">
    <source>
        <dbReference type="ARBA" id="ARBA00022603"/>
    </source>
</evidence>
<keyword evidence="3" id="KW-0949">S-adenosyl-L-methionine</keyword>